<feature type="domain" description="Glycosyl transferase family 28 C-terminal" evidence="12">
    <location>
        <begin position="192"/>
        <end position="355"/>
    </location>
</feature>
<dbReference type="RefSeq" id="WP_115832036.1">
    <property type="nucleotide sequence ID" value="NZ_QNUL01000013.1"/>
</dbReference>
<dbReference type="UniPathway" id="UPA00219"/>
<feature type="binding site" evidence="10">
    <location>
        <position position="298"/>
    </location>
    <ligand>
        <name>UDP-N-acetyl-alpha-D-glucosamine</name>
        <dbReference type="ChEBI" id="CHEBI:57705"/>
    </ligand>
</feature>
<comment type="function">
    <text evidence="10">Cell wall formation. Catalyzes the transfer of a GlcNAc subunit on undecaprenyl-pyrophosphoryl-MurNAc-pentapeptide (lipid intermediate I) to form undecaprenyl-pyrophosphoryl-MurNAc-(pentapeptide)GlcNAc (lipid intermediate II).</text>
</comment>
<dbReference type="GO" id="GO:0051301">
    <property type="term" value="P:cell division"/>
    <property type="evidence" value="ECO:0007669"/>
    <property type="project" value="UniProtKB-KW"/>
</dbReference>
<evidence type="ECO:0000256" key="3">
    <source>
        <dbReference type="ARBA" id="ARBA00022676"/>
    </source>
</evidence>
<comment type="pathway">
    <text evidence="10">Cell wall biogenesis; peptidoglycan biosynthesis.</text>
</comment>
<feature type="binding site" evidence="10">
    <location>
        <position position="126"/>
    </location>
    <ligand>
        <name>UDP-N-acetyl-alpha-D-glucosamine</name>
        <dbReference type="ChEBI" id="CHEBI:57705"/>
    </ligand>
</feature>
<gene>
    <name evidence="10 13" type="primary">murG</name>
    <name evidence="13" type="ORF">DSL64_16640</name>
</gene>
<dbReference type="Proteomes" id="UP000256373">
    <property type="component" value="Unassembled WGS sequence"/>
</dbReference>
<keyword evidence="9 10" id="KW-0961">Cell wall biogenesis/degradation</keyword>
<dbReference type="OrthoDB" id="9808936at2"/>
<keyword evidence="14" id="KW-1185">Reference proteome</keyword>
<evidence type="ECO:0000256" key="6">
    <source>
        <dbReference type="ARBA" id="ARBA00022984"/>
    </source>
</evidence>
<dbReference type="GO" id="GO:0051991">
    <property type="term" value="F:UDP-N-acetyl-D-glucosamine:N-acetylmuramoyl-L-alanyl-D-glutamyl-meso-2,6-diaminopimelyl-D-alanyl-D-alanine-diphosphoundecaprenol 4-beta-N-acetylglucosaminlytransferase activity"/>
    <property type="evidence" value="ECO:0007669"/>
    <property type="project" value="RHEA"/>
</dbReference>
<feature type="binding site" evidence="10">
    <location>
        <begin position="272"/>
        <end position="277"/>
    </location>
    <ligand>
        <name>UDP-N-acetyl-alpha-D-glucosamine</name>
        <dbReference type="ChEBI" id="CHEBI:57705"/>
    </ligand>
</feature>
<dbReference type="InterPro" id="IPR007235">
    <property type="entry name" value="Glyco_trans_28_C"/>
</dbReference>
<dbReference type="PANTHER" id="PTHR21015">
    <property type="entry name" value="UDP-N-ACETYLGLUCOSAMINE--N-ACETYLMURAMYL-(PENTAPEPTIDE) PYROPHOSPHORYL-UNDECAPRENOL N-ACETYLGLUCOSAMINE TRANSFERASE 1"/>
    <property type="match status" value="1"/>
</dbReference>
<keyword evidence="3 10" id="KW-0328">Glycosyltransferase</keyword>
<feature type="domain" description="Glycosyltransferase family 28 N-terminal" evidence="11">
    <location>
        <begin position="5"/>
        <end position="144"/>
    </location>
</feature>
<keyword evidence="8 10" id="KW-0131">Cell cycle</keyword>
<organism evidence="13 14">
    <name type="scientific">Dyadobacter luteus</name>
    <dbReference type="NCBI Taxonomy" id="2259619"/>
    <lineage>
        <taxon>Bacteria</taxon>
        <taxon>Pseudomonadati</taxon>
        <taxon>Bacteroidota</taxon>
        <taxon>Cytophagia</taxon>
        <taxon>Cytophagales</taxon>
        <taxon>Spirosomataceae</taxon>
        <taxon>Dyadobacter</taxon>
    </lineage>
</organism>
<keyword evidence="6 10" id="KW-0573">Peptidoglycan synthesis</keyword>
<dbReference type="GO" id="GO:0071555">
    <property type="term" value="P:cell wall organization"/>
    <property type="evidence" value="ECO:0007669"/>
    <property type="project" value="UniProtKB-KW"/>
</dbReference>
<reference evidence="13 14" key="1">
    <citation type="submission" date="2018-07" db="EMBL/GenBank/DDBJ databases">
        <title>Dyadobacter roseus sp. nov., isolated from rose rhizosphere soil.</title>
        <authorList>
            <person name="Chen L."/>
        </authorList>
    </citation>
    <scope>NUCLEOTIDE SEQUENCE [LARGE SCALE GENOMIC DNA]</scope>
    <source>
        <strain evidence="13 14">RS19</strain>
    </source>
</reference>
<feature type="binding site" evidence="10">
    <location>
        <position position="199"/>
    </location>
    <ligand>
        <name>UDP-N-acetyl-alpha-D-glucosamine</name>
        <dbReference type="ChEBI" id="CHEBI:57705"/>
    </ligand>
</feature>
<name>A0A3D8Y959_9BACT</name>
<dbReference type="AlphaFoldDB" id="A0A3D8Y959"/>
<feature type="binding site" evidence="10">
    <location>
        <position position="253"/>
    </location>
    <ligand>
        <name>UDP-N-acetyl-alpha-D-glucosamine</name>
        <dbReference type="ChEBI" id="CHEBI:57705"/>
    </ligand>
</feature>
<dbReference type="GO" id="GO:0005975">
    <property type="term" value="P:carbohydrate metabolic process"/>
    <property type="evidence" value="ECO:0007669"/>
    <property type="project" value="InterPro"/>
</dbReference>
<dbReference type="SUPFAM" id="SSF53756">
    <property type="entry name" value="UDP-Glycosyltransferase/glycogen phosphorylase"/>
    <property type="match status" value="1"/>
</dbReference>
<dbReference type="InterPro" id="IPR004276">
    <property type="entry name" value="GlycoTrans_28_N"/>
</dbReference>
<dbReference type="Gene3D" id="3.40.50.2000">
    <property type="entry name" value="Glycogen Phosphorylase B"/>
    <property type="match status" value="2"/>
</dbReference>
<dbReference type="GO" id="GO:0005886">
    <property type="term" value="C:plasma membrane"/>
    <property type="evidence" value="ECO:0007669"/>
    <property type="project" value="UniProtKB-SubCell"/>
</dbReference>
<comment type="caution">
    <text evidence="13">The sequence shown here is derived from an EMBL/GenBank/DDBJ whole genome shotgun (WGS) entry which is preliminary data.</text>
</comment>
<dbReference type="Pfam" id="PF03033">
    <property type="entry name" value="Glyco_transf_28"/>
    <property type="match status" value="1"/>
</dbReference>
<accession>A0A3D8Y959</accession>
<protein>
    <recommendedName>
        <fullName evidence="10">UDP-N-acetylglucosamine--N-acetylmuramyl-(pentapeptide) pyrophosphoryl-undecaprenol N-acetylglucosamine transferase</fullName>
        <ecNumber evidence="10">2.4.1.227</ecNumber>
    </recommendedName>
    <alternativeName>
        <fullName evidence="10">Undecaprenyl-PP-MurNAc-pentapeptide-UDPGlcNAc GlcNAc transferase</fullName>
    </alternativeName>
</protein>
<dbReference type="CDD" id="cd03785">
    <property type="entry name" value="GT28_MurG"/>
    <property type="match status" value="1"/>
</dbReference>
<evidence type="ECO:0000256" key="9">
    <source>
        <dbReference type="ARBA" id="ARBA00023316"/>
    </source>
</evidence>
<evidence type="ECO:0000259" key="11">
    <source>
        <dbReference type="Pfam" id="PF03033"/>
    </source>
</evidence>
<keyword evidence="1 10" id="KW-1003">Cell membrane</keyword>
<sequence>MAKKVIISGGGTGGHIYPAIAIANAIQKLDQEVEVLFVGALGKMEMEKVPRAGYRIVGLPIVGIKRSLSPENLMFPFKLINSLLKAREVVKDFKPDVAVGVGGFASGPLLMMASLSGVPTLIQEQNSYAGITNKLLAKRAAKICVAYPNMEAFFSKEKLILLGNPVRSDIVNVVNKRALALTHFGLSEERKTLFVMGGSLGARSINESINAGLKKLVDLGYQVLWQTGKGFISNANESIKVLGTDRVKAFEFIYEMDLAYAAADVVVSRAGALSVSELCLVAKPAILVPFPAASEDHQTKNALSLTEQNAALLVKDHVAGNELVDKAISLLEDTDLQNTLITNISKLGKPDAAENIAKQVLRLIKD</sequence>
<evidence type="ECO:0000256" key="1">
    <source>
        <dbReference type="ARBA" id="ARBA00022475"/>
    </source>
</evidence>
<evidence type="ECO:0000256" key="10">
    <source>
        <dbReference type="HAMAP-Rule" id="MF_00033"/>
    </source>
</evidence>
<evidence type="ECO:0000256" key="2">
    <source>
        <dbReference type="ARBA" id="ARBA00022618"/>
    </source>
</evidence>
<keyword evidence="7 10" id="KW-0472">Membrane</keyword>
<keyword evidence="5 10" id="KW-0133">Cell shape</keyword>
<dbReference type="EMBL" id="QNUL01000013">
    <property type="protein sequence ID" value="REA59932.1"/>
    <property type="molecule type" value="Genomic_DNA"/>
</dbReference>
<feature type="binding site" evidence="10">
    <location>
        <begin position="12"/>
        <end position="14"/>
    </location>
    <ligand>
        <name>UDP-N-acetyl-alpha-D-glucosamine</name>
        <dbReference type="ChEBI" id="CHEBI:57705"/>
    </ligand>
</feature>
<comment type="subcellular location">
    <subcellularLocation>
        <location evidence="10">Cell membrane</location>
        <topology evidence="10">Peripheral membrane protein</topology>
        <orientation evidence="10">Cytoplasmic side</orientation>
    </subcellularLocation>
</comment>
<keyword evidence="2 10" id="KW-0132">Cell division</keyword>
<feature type="binding site" evidence="10">
    <location>
        <position position="167"/>
    </location>
    <ligand>
        <name>UDP-N-acetyl-alpha-D-glucosamine</name>
        <dbReference type="ChEBI" id="CHEBI:57705"/>
    </ligand>
</feature>
<dbReference type="PANTHER" id="PTHR21015:SF22">
    <property type="entry name" value="GLYCOSYLTRANSFERASE"/>
    <property type="match status" value="1"/>
</dbReference>
<evidence type="ECO:0000313" key="14">
    <source>
        <dbReference type="Proteomes" id="UP000256373"/>
    </source>
</evidence>
<proteinExistence type="inferred from homology"/>
<dbReference type="HAMAP" id="MF_00033">
    <property type="entry name" value="MurG"/>
    <property type="match status" value="1"/>
</dbReference>
<dbReference type="GO" id="GO:0050511">
    <property type="term" value="F:undecaprenyldiphospho-muramoylpentapeptide beta-N-acetylglucosaminyltransferase activity"/>
    <property type="evidence" value="ECO:0007669"/>
    <property type="project" value="UniProtKB-UniRule"/>
</dbReference>
<dbReference type="EC" id="2.4.1.227" evidence="10"/>
<dbReference type="GO" id="GO:0009252">
    <property type="term" value="P:peptidoglycan biosynthetic process"/>
    <property type="evidence" value="ECO:0007669"/>
    <property type="project" value="UniProtKB-UniRule"/>
</dbReference>
<dbReference type="NCBIfam" id="TIGR01133">
    <property type="entry name" value="murG"/>
    <property type="match status" value="1"/>
</dbReference>
<dbReference type="Pfam" id="PF04101">
    <property type="entry name" value="Glyco_tran_28_C"/>
    <property type="match status" value="1"/>
</dbReference>
<evidence type="ECO:0000259" key="12">
    <source>
        <dbReference type="Pfam" id="PF04101"/>
    </source>
</evidence>
<evidence type="ECO:0000256" key="7">
    <source>
        <dbReference type="ARBA" id="ARBA00023136"/>
    </source>
</evidence>
<evidence type="ECO:0000256" key="8">
    <source>
        <dbReference type="ARBA" id="ARBA00023306"/>
    </source>
</evidence>
<evidence type="ECO:0000256" key="4">
    <source>
        <dbReference type="ARBA" id="ARBA00022679"/>
    </source>
</evidence>
<dbReference type="InterPro" id="IPR006009">
    <property type="entry name" value="GlcNAc_MurG"/>
</dbReference>
<evidence type="ECO:0000256" key="5">
    <source>
        <dbReference type="ARBA" id="ARBA00022960"/>
    </source>
</evidence>
<keyword evidence="4 10" id="KW-0808">Transferase</keyword>
<comment type="similarity">
    <text evidence="10">Belongs to the glycosyltransferase 28 family. MurG subfamily.</text>
</comment>
<dbReference type="GO" id="GO:0008360">
    <property type="term" value="P:regulation of cell shape"/>
    <property type="evidence" value="ECO:0007669"/>
    <property type="project" value="UniProtKB-KW"/>
</dbReference>
<evidence type="ECO:0000313" key="13">
    <source>
        <dbReference type="EMBL" id="REA59932.1"/>
    </source>
</evidence>
<comment type="catalytic activity">
    <reaction evidence="10">
        <text>di-trans,octa-cis-undecaprenyl diphospho-N-acetyl-alpha-D-muramoyl-L-alanyl-D-glutamyl-meso-2,6-diaminopimeloyl-D-alanyl-D-alanine + UDP-N-acetyl-alpha-D-glucosamine = di-trans,octa-cis-undecaprenyl diphospho-[N-acetyl-alpha-D-glucosaminyl-(1-&gt;4)]-N-acetyl-alpha-D-muramoyl-L-alanyl-D-glutamyl-meso-2,6-diaminopimeloyl-D-alanyl-D-alanine + UDP + H(+)</text>
        <dbReference type="Rhea" id="RHEA:31227"/>
        <dbReference type="ChEBI" id="CHEBI:15378"/>
        <dbReference type="ChEBI" id="CHEBI:57705"/>
        <dbReference type="ChEBI" id="CHEBI:58223"/>
        <dbReference type="ChEBI" id="CHEBI:61387"/>
        <dbReference type="ChEBI" id="CHEBI:61388"/>
        <dbReference type="EC" id="2.4.1.227"/>
    </reaction>
</comment>